<evidence type="ECO:0000313" key="1">
    <source>
        <dbReference type="EMBL" id="KRZ57075.1"/>
    </source>
</evidence>
<accession>A0A0V1LCD2</accession>
<dbReference type="AlphaFoldDB" id="A0A0V1LCD2"/>
<comment type="caution">
    <text evidence="1">The sequence shown here is derived from an EMBL/GenBank/DDBJ whole genome shotgun (WGS) entry which is preliminary data.</text>
</comment>
<organism evidence="1 2">
    <name type="scientific">Trichinella nativa</name>
    <dbReference type="NCBI Taxonomy" id="6335"/>
    <lineage>
        <taxon>Eukaryota</taxon>
        <taxon>Metazoa</taxon>
        <taxon>Ecdysozoa</taxon>
        <taxon>Nematoda</taxon>
        <taxon>Enoplea</taxon>
        <taxon>Dorylaimia</taxon>
        <taxon>Trichinellida</taxon>
        <taxon>Trichinellidae</taxon>
        <taxon>Trichinella</taxon>
    </lineage>
</organism>
<gene>
    <name evidence="1" type="ORF">T02_3039</name>
</gene>
<proteinExistence type="predicted"/>
<dbReference type="Proteomes" id="UP000054721">
    <property type="component" value="Unassembled WGS sequence"/>
</dbReference>
<reference evidence="1 2" key="1">
    <citation type="submission" date="2015-05" db="EMBL/GenBank/DDBJ databases">
        <title>Evolution of Trichinella species and genotypes.</title>
        <authorList>
            <person name="Korhonen P.K."/>
            <person name="Edoardo P."/>
            <person name="Giuseppe L.R."/>
            <person name="Gasser R.B."/>
        </authorList>
    </citation>
    <scope>NUCLEOTIDE SEQUENCE [LARGE SCALE GENOMIC DNA]</scope>
    <source>
        <strain evidence="1">ISS10</strain>
    </source>
</reference>
<sequence length="157" mass="17547">MPNNKATQPNPITRCWSRLRPFNAACSMVKSTVFTKHPVSSSTCSLSCLSLIHSSFVSISTFRLACSYIYRLNYDQKLGISLELSLNNRPAVRQPTNEATTIANFYQPTRLTSFSFRTLLTNGTRSQTGPNNEFMHLLSTVALEIYPTLGGVFNKEV</sequence>
<name>A0A0V1LCD2_9BILA</name>
<keyword evidence="2" id="KW-1185">Reference proteome</keyword>
<protein>
    <submittedName>
        <fullName evidence="1">Uncharacterized protein</fullName>
    </submittedName>
</protein>
<dbReference type="EMBL" id="JYDW01000082">
    <property type="protein sequence ID" value="KRZ57075.1"/>
    <property type="molecule type" value="Genomic_DNA"/>
</dbReference>
<evidence type="ECO:0000313" key="2">
    <source>
        <dbReference type="Proteomes" id="UP000054721"/>
    </source>
</evidence>
<dbReference type="OrthoDB" id="5919664at2759"/>